<feature type="coiled-coil region" evidence="1">
    <location>
        <begin position="1052"/>
        <end position="1089"/>
    </location>
</feature>
<feature type="region of interest" description="Disordered" evidence="2">
    <location>
        <begin position="1113"/>
        <end position="1146"/>
    </location>
</feature>
<reference evidence="3 4" key="2">
    <citation type="submission" date="2018-10" db="EMBL/GenBank/DDBJ databases">
        <authorList>
            <consortium name="Pathogen Informatics"/>
        </authorList>
    </citation>
    <scope>NUCLEOTIDE SEQUENCE [LARGE SCALE GENOMIC DNA]</scope>
</reference>
<feature type="coiled-coil region" evidence="1">
    <location>
        <begin position="359"/>
        <end position="429"/>
    </location>
</feature>
<feature type="compositionally biased region" description="Basic and acidic residues" evidence="2">
    <location>
        <begin position="1123"/>
        <end position="1139"/>
    </location>
</feature>
<dbReference type="Proteomes" id="UP000274131">
    <property type="component" value="Unassembled WGS sequence"/>
</dbReference>
<protein>
    <submittedName>
        <fullName evidence="5">HOOK domain-containing protein</fullName>
    </submittedName>
</protein>
<feature type="coiled-coil region" evidence="1">
    <location>
        <begin position="80"/>
        <end position="231"/>
    </location>
</feature>
<evidence type="ECO:0000256" key="1">
    <source>
        <dbReference type="SAM" id="Coils"/>
    </source>
</evidence>
<feature type="coiled-coil region" evidence="1">
    <location>
        <begin position="1179"/>
        <end position="1370"/>
    </location>
</feature>
<organism evidence="5">
    <name type="scientific">Enterobius vermicularis</name>
    <name type="common">Human pinworm</name>
    <dbReference type="NCBI Taxonomy" id="51028"/>
    <lineage>
        <taxon>Eukaryota</taxon>
        <taxon>Metazoa</taxon>
        <taxon>Ecdysozoa</taxon>
        <taxon>Nematoda</taxon>
        <taxon>Chromadorea</taxon>
        <taxon>Rhabditida</taxon>
        <taxon>Spirurina</taxon>
        <taxon>Oxyuridomorpha</taxon>
        <taxon>Oxyuroidea</taxon>
        <taxon>Oxyuridae</taxon>
        <taxon>Enterobius</taxon>
    </lineage>
</organism>
<proteinExistence type="predicted"/>
<name>A0A0N4V8P8_ENTVE</name>
<keyword evidence="4" id="KW-1185">Reference proteome</keyword>
<dbReference type="EMBL" id="UXUI01008463">
    <property type="protein sequence ID" value="VDD91559.1"/>
    <property type="molecule type" value="Genomic_DNA"/>
</dbReference>
<feature type="coiled-coil region" evidence="1">
    <location>
        <begin position="882"/>
        <end position="916"/>
    </location>
</feature>
<keyword evidence="1" id="KW-0175">Coiled coil</keyword>
<dbReference type="WBParaSite" id="EVEC_0000676201-mRNA-1">
    <property type="protein sequence ID" value="EVEC_0000676201-mRNA-1"/>
    <property type="gene ID" value="EVEC_0000676201"/>
</dbReference>
<accession>A0A0N4V8P8</accession>
<feature type="coiled-coil region" evidence="1">
    <location>
        <begin position="276"/>
        <end position="329"/>
    </location>
</feature>
<evidence type="ECO:0000313" key="4">
    <source>
        <dbReference type="Proteomes" id="UP000274131"/>
    </source>
</evidence>
<reference evidence="5" key="1">
    <citation type="submission" date="2017-02" db="UniProtKB">
        <authorList>
            <consortium name="WormBaseParasite"/>
        </authorList>
    </citation>
    <scope>IDENTIFICATION</scope>
</reference>
<feature type="coiled-coil region" evidence="1">
    <location>
        <begin position="992"/>
        <end position="1019"/>
    </location>
</feature>
<feature type="region of interest" description="Disordered" evidence="2">
    <location>
        <begin position="447"/>
        <end position="468"/>
    </location>
</feature>
<evidence type="ECO:0000313" key="3">
    <source>
        <dbReference type="EMBL" id="VDD91559.1"/>
    </source>
</evidence>
<feature type="coiled-coil region" evidence="1">
    <location>
        <begin position="503"/>
        <end position="633"/>
    </location>
</feature>
<feature type="coiled-coil region" evidence="1">
    <location>
        <begin position="1415"/>
        <end position="1449"/>
    </location>
</feature>
<feature type="coiled-coil region" evidence="1">
    <location>
        <begin position="698"/>
        <end position="728"/>
    </location>
</feature>
<gene>
    <name evidence="3" type="ORF">EVEC_LOCUS6310</name>
</gene>
<sequence length="1485" mass="173121">MGTIDFLQLKEFLTNTPDDLDSVEQWYQKLLEFDVDTNESSTNTELLLKALKWMMHYEHTSAQEIKALAITEATNATDVEEALRKENSELKIKITELENEAKANFNNHGLVESLQAENEGLREENIYLKNIMREKERETTLMQEKEILQSRLQQLEAERIDLIKQQSHMEEVIHDMTRRLEDKAGDALKMEAESQKLRRRSEQAAKLSRQLQEIARQNDTLTAEVEKLSSALSSATKFIEETGVKYNSMRDELVENAKFTEKILAENESLAKQEIVTQKDIEIEDFRKRLHELQIEIEETKAKYEFENSKAKEEELERLRLELVTATNQARQLFGSYLTTQDDSDIKLQHQIDYLTQTTELLKDQLKEKTEECNNLLKSNEKKDLENAKLCAELKKVRKLTYGSAESEISRLEKQLGFRDQQIEKLNSKCSLLQIEYATWIESKRLPKAREEETTENKPDEAKEETAPKCDMKTTGTVTDVQPLPESAVVVQQQPTTVDINSLEANAMLIASLNNELMQLLQELSDKDQQLQKITKLLEEANKETDEIKKKINAVRSVQSLEQRETDDNMEKNDKIVEMETAIAEYKIERCYEAVHRNLIAEKIIHSQLERKIQITERLRNSEKRDYEKLKRKYDEDHTFFNKQQILSRYEFPEKPDDENILGLKLLIRNGEEEKPTEELVAKIEYLQNMVVLLTNQNDFWQKEHETLRCENEEIKKLLEELEGESQLKSLVVSIERRFIDALKEQKNCGQKPINPALFITNSEFAKRKRQWNIERKALINVIRNLKIKIQNDASNRFEGITLQEMFEIRNKMQRINEEEKTKEEELNKIKQEREELSAELISVKCERQSFEEITKNNNEMIKIQKSLQAALLNAATSARDLEKLKCTLGKKNQRIEELEEENGSLTAKLSMLTADTEFITQMQQQDNLPECATKVAEEQEAETAVEAEKTEDISKKLQLHQPESFKTVVYDNWDECQKQIQRIKNTAEICIHNYKAQLINKEKAIERYKSLLEAYEKSTATKEVDEKVENVRVEGVKKFRKSNEILESNETQEMKCELMKAKNKADELEKLNEQLREELQTLSRERLHRVAERGSQTDPINLGPPARENIEATTLSQDTEEEPFRIESETSHSEEKSAKWSTSRISNGKSPEAFLELERAKAETALLKTQNRHFTRLIKQLTFKNKEMENLCEELRNDAMAKIEKKFSPNDNESSNLEIIRLNEQLEELKRKISQQTKTIKQQKETIDSLEDKSKTISSRTSEDEVARWSEKKTLQKAVTNLKKKTELLQENVNDLQKKLDRCENANRILNKEREANLKDLKNLQNAVETLKAERDQLKSNEALLEKKINAAEETLHAVSKKLQIAKEVKFLLPQSLEQRRDQKLFSFQTNEHLKEAKLNENISKQQQIEDSDYAQVKKQLNKVVDQLKVTESNYNTLMEDYKALKEKLDNSGGNVEEYAVVAVLSDKLKYKEKIIERQLAAFC</sequence>
<feature type="coiled-coil region" evidence="1">
    <location>
        <begin position="806"/>
        <end position="847"/>
    </location>
</feature>
<evidence type="ECO:0000313" key="5">
    <source>
        <dbReference type="WBParaSite" id="EVEC_0000676201-mRNA-1"/>
    </source>
</evidence>
<dbReference type="STRING" id="51028.A0A0N4V8P8"/>
<dbReference type="OrthoDB" id="5864070at2759"/>
<evidence type="ECO:0000256" key="2">
    <source>
        <dbReference type="SAM" id="MobiDB-lite"/>
    </source>
</evidence>